<gene>
    <name evidence="1" type="ORF">CP520_02090</name>
</gene>
<reference evidence="1 2" key="1">
    <citation type="submission" date="2017-09" db="EMBL/GenBank/DDBJ databases">
        <title>SPAdes assembly of the Mesoplasma lactucae genome.</title>
        <authorList>
            <person name="Knight T.F."/>
            <person name="Rubinstein R."/>
            <person name="Citino T."/>
        </authorList>
    </citation>
    <scope>NUCLEOTIDE SEQUENCE [LARGE SCALE GENOMIC DNA]</scope>
    <source>
        <strain evidence="1 2">831-C4</strain>
    </source>
</reference>
<dbReference type="RefSeq" id="WP_096862823.1">
    <property type="nucleotide sequence ID" value="NZ_CP023668.1"/>
</dbReference>
<name>A0A291IRG9_9MOLU</name>
<dbReference type="EMBL" id="CP023668">
    <property type="protein sequence ID" value="ATG97535.1"/>
    <property type="molecule type" value="Genomic_DNA"/>
</dbReference>
<proteinExistence type="predicted"/>
<dbReference type="KEGG" id="mlac:CP520_02090"/>
<protein>
    <submittedName>
        <fullName evidence="1">Uncharacterized protein</fullName>
    </submittedName>
</protein>
<evidence type="ECO:0000313" key="1">
    <source>
        <dbReference type="EMBL" id="ATG97535.1"/>
    </source>
</evidence>
<keyword evidence="2" id="KW-1185">Reference proteome</keyword>
<evidence type="ECO:0000313" key="2">
    <source>
        <dbReference type="Proteomes" id="UP000232227"/>
    </source>
</evidence>
<accession>A0A291IRG9</accession>
<organism evidence="1 2">
    <name type="scientific">Mesoplasma lactucae ATCC 49193</name>
    <dbReference type="NCBI Taxonomy" id="81460"/>
    <lineage>
        <taxon>Bacteria</taxon>
        <taxon>Bacillati</taxon>
        <taxon>Mycoplasmatota</taxon>
        <taxon>Mollicutes</taxon>
        <taxon>Entomoplasmatales</taxon>
        <taxon>Entomoplasmataceae</taxon>
        <taxon>Mesoplasma</taxon>
    </lineage>
</organism>
<dbReference type="AlphaFoldDB" id="A0A291IRG9"/>
<dbReference type="Proteomes" id="UP000232227">
    <property type="component" value="Chromosome"/>
</dbReference>
<sequence>MNKKWTIERNKNGSLKVIEQTDGPYETREEAVIKAKELAKDSKTILKVYNDDDTLYETSNYTSILSPTEWSLKLKSDFKIAKAEYLISKKREKDLKTAIKKAHVVRDIDKERKLKIRLNETILKKRRNEINYREARQRLQEGMRTLRRAKRKQEKNNIEVI</sequence>